<dbReference type="Pfam" id="PF13699">
    <property type="entry name" value="eCIS_core"/>
    <property type="match status" value="1"/>
</dbReference>
<protein>
    <submittedName>
        <fullName evidence="3">DUF4157 domain-containing protein</fullName>
    </submittedName>
</protein>
<reference evidence="4" key="1">
    <citation type="journal article" date="2019" name="Int. J. Syst. Evol. Microbiol.">
        <title>The Global Catalogue of Microorganisms (GCM) 10K type strain sequencing project: providing services to taxonomists for standard genome sequencing and annotation.</title>
        <authorList>
            <consortium name="The Broad Institute Genomics Platform"/>
            <consortium name="The Broad Institute Genome Sequencing Center for Infectious Disease"/>
            <person name="Wu L."/>
            <person name="Ma J."/>
        </authorList>
    </citation>
    <scope>NUCLEOTIDE SEQUENCE [LARGE SCALE GENOMIC DNA]</scope>
    <source>
        <strain evidence="4">CGMCC 4.7641</strain>
    </source>
</reference>
<keyword evidence="4" id="KW-1185">Reference proteome</keyword>
<evidence type="ECO:0000259" key="2">
    <source>
        <dbReference type="Pfam" id="PF13699"/>
    </source>
</evidence>
<organism evidence="3 4">
    <name type="scientific">Amycolatopsis silviterrae</name>
    <dbReference type="NCBI Taxonomy" id="1656914"/>
    <lineage>
        <taxon>Bacteria</taxon>
        <taxon>Bacillati</taxon>
        <taxon>Actinomycetota</taxon>
        <taxon>Actinomycetes</taxon>
        <taxon>Pseudonocardiales</taxon>
        <taxon>Pseudonocardiaceae</taxon>
        <taxon>Amycolatopsis</taxon>
    </lineage>
</organism>
<evidence type="ECO:0000313" key="3">
    <source>
        <dbReference type="EMBL" id="MFD2470623.1"/>
    </source>
</evidence>
<sequence>MTRAFIRQSAAIQALPPSGEQRGPAETARNGWDLSQVRVHSRPPAGIAPADHPAETRAEAVAGKTPVPAADLPLVADSGPRSPLAEGPGHRVPDEVLRPAAHLLGPGIAAARVHDRPEDGVFAQRLGARAATHGADIFLAPGESRFDRRLMTHELAHVAQPPDGLVYLRRATWLERRAWLASFDHPLPRRFLNHYMDDVGTPITLTPAEMADCNPIVDIRRSAAFMTIVHGLVTAGGGTSDVHVTGWGGAQTNGTLGNFTIYYDGQVTVQRTGAWTFTGTMHFYDFWDFDPKPFGRSGRPIPAELKVRLAAAGLPGRPFAINSATVPVTQANTDPRAMWGSRAAPVPVRDHLARTGADIVAGDVAGGAAGGYVGGRFGGHLGADVGAGGGEVVGAEAGANASEDLNK</sequence>
<dbReference type="InterPro" id="IPR025295">
    <property type="entry name" value="eCIS_core_dom"/>
</dbReference>
<comment type="caution">
    <text evidence="3">The sequence shown here is derived from an EMBL/GenBank/DDBJ whole genome shotgun (WGS) entry which is preliminary data.</text>
</comment>
<gene>
    <name evidence="3" type="ORF">ACFSVL_24750</name>
</gene>
<evidence type="ECO:0000256" key="1">
    <source>
        <dbReference type="SAM" id="MobiDB-lite"/>
    </source>
</evidence>
<proteinExistence type="predicted"/>
<feature type="region of interest" description="Disordered" evidence="1">
    <location>
        <begin position="1"/>
        <end position="35"/>
    </location>
</feature>
<dbReference type="Gene3D" id="3.30.450.400">
    <property type="entry name" value="Colicin M, catalytic domain"/>
    <property type="match status" value="1"/>
</dbReference>
<accession>A0ABW5HBC6</accession>
<dbReference type="RefSeq" id="WP_378307927.1">
    <property type="nucleotide sequence ID" value="NZ_JBHUKS010000017.1"/>
</dbReference>
<feature type="domain" description="eCIS core" evidence="2">
    <location>
        <begin position="92"/>
        <end position="161"/>
    </location>
</feature>
<dbReference type="Proteomes" id="UP001597483">
    <property type="component" value="Unassembled WGS sequence"/>
</dbReference>
<dbReference type="EMBL" id="JBHUKS010000017">
    <property type="protein sequence ID" value="MFD2470623.1"/>
    <property type="molecule type" value="Genomic_DNA"/>
</dbReference>
<evidence type="ECO:0000313" key="4">
    <source>
        <dbReference type="Proteomes" id="UP001597483"/>
    </source>
</evidence>
<name>A0ABW5HBC6_9PSEU</name>